<gene>
    <name evidence="12" type="ORF">P5673_021989</name>
</gene>
<proteinExistence type="inferred from homology"/>
<reference evidence="12" key="1">
    <citation type="journal article" date="2023" name="G3 (Bethesda)">
        <title>Whole genome assembly and annotation of the endangered Caribbean coral Acropora cervicornis.</title>
        <authorList>
            <person name="Selwyn J.D."/>
            <person name="Vollmer S.V."/>
        </authorList>
    </citation>
    <scope>NUCLEOTIDE SEQUENCE</scope>
    <source>
        <strain evidence="12">K2</strain>
    </source>
</reference>
<reference evidence="12" key="2">
    <citation type="journal article" date="2023" name="Science">
        <title>Genomic signatures of disease resistance in endangered staghorn corals.</title>
        <authorList>
            <person name="Vollmer S.V."/>
            <person name="Selwyn J.D."/>
            <person name="Despard B.A."/>
            <person name="Roesel C.L."/>
        </authorList>
    </citation>
    <scope>NUCLEOTIDE SEQUENCE</scope>
    <source>
        <strain evidence="12">K2</strain>
    </source>
</reference>
<dbReference type="PROSITE" id="PS50920">
    <property type="entry name" value="SOLCAR"/>
    <property type="match status" value="3"/>
</dbReference>
<dbReference type="PRINTS" id="PR00926">
    <property type="entry name" value="MITOCARRIER"/>
</dbReference>
<evidence type="ECO:0000313" key="13">
    <source>
        <dbReference type="Proteomes" id="UP001249851"/>
    </source>
</evidence>
<keyword evidence="5" id="KW-0677">Repeat</keyword>
<comment type="similarity">
    <text evidence="2 11">Belongs to the mitochondrial carrier (TC 2.A.29) family.</text>
</comment>
<dbReference type="GO" id="GO:0015218">
    <property type="term" value="F:pyrimidine nucleotide transmembrane transporter activity"/>
    <property type="evidence" value="ECO:0007669"/>
    <property type="project" value="InterPro"/>
</dbReference>
<evidence type="ECO:0000256" key="10">
    <source>
        <dbReference type="PROSITE-ProRule" id="PRU00282"/>
    </source>
</evidence>
<dbReference type="Gene3D" id="1.50.40.10">
    <property type="entry name" value="Mitochondrial carrier domain"/>
    <property type="match status" value="1"/>
</dbReference>
<evidence type="ECO:0000256" key="1">
    <source>
        <dbReference type="ARBA" id="ARBA00004448"/>
    </source>
</evidence>
<evidence type="ECO:0000256" key="8">
    <source>
        <dbReference type="ARBA" id="ARBA00023128"/>
    </source>
</evidence>
<dbReference type="InterPro" id="IPR023395">
    <property type="entry name" value="MCP_dom_sf"/>
</dbReference>
<dbReference type="Proteomes" id="UP001249851">
    <property type="component" value="Unassembled WGS sequence"/>
</dbReference>
<dbReference type="EMBL" id="JARQWQ010000058">
    <property type="protein sequence ID" value="KAK2555999.1"/>
    <property type="molecule type" value="Genomic_DNA"/>
</dbReference>
<keyword evidence="6" id="KW-0999">Mitochondrion inner membrane</keyword>
<comment type="caution">
    <text evidence="12">The sequence shown here is derived from an EMBL/GenBank/DDBJ whole genome shotgun (WGS) entry which is preliminary data.</text>
</comment>
<dbReference type="InterPro" id="IPR049562">
    <property type="entry name" value="SLC25A33/36-like"/>
</dbReference>
<accession>A0AAD9Q7H2</accession>
<dbReference type="SUPFAM" id="SSF103506">
    <property type="entry name" value="Mitochondrial carrier"/>
    <property type="match status" value="1"/>
</dbReference>
<dbReference type="GO" id="GO:0005743">
    <property type="term" value="C:mitochondrial inner membrane"/>
    <property type="evidence" value="ECO:0007669"/>
    <property type="project" value="UniProtKB-SubCell"/>
</dbReference>
<feature type="repeat" description="Solcar" evidence="10">
    <location>
        <begin position="5"/>
        <end position="114"/>
    </location>
</feature>
<feature type="repeat" description="Solcar" evidence="10">
    <location>
        <begin position="226"/>
        <end position="314"/>
    </location>
</feature>
<evidence type="ECO:0000256" key="4">
    <source>
        <dbReference type="ARBA" id="ARBA00022692"/>
    </source>
</evidence>
<dbReference type="GO" id="GO:1990519">
    <property type="term" value="P:pyrimidine nucleotide import into mitochondrion"/>
    <property type="evidence" value="ECO:0007669"/>
    <property type="project" value="TreeGrafter"/>
</dbReference>
<evidence type="ECO:0000256" key="11">
    <source>
        <dbReference type="RuleBase" id="RU000488"/>
    </source>
</evidence>
<keyword evidence="8" id="KW-0496">Mitochondrion</keyword>
<evidence type="ECO:0000256" key="9">
    <source>
        <dbReference type="ARBA" id="ARBA00023136"/>
    </source>
</evidence>
<feature type="repeat" description="Solcar" evidence="10">
    <location>
        <begin position="124"/>
        <end position="209"/>
    </location>
</feature>
<comment type="subcellular location">
    <subcellularLocation>
        <location evidence="1">Mitochondrion inner membrane</location>
        <topology evidence="1">Multi-pass membrane protein</topology>
    </subcellularLocation>
</comment>
<organism evidence="12 13">
    <name type="scientific">Acropora cervicornis</name>
    <name type="common">Staghorn coral</name>
    <dbReference type="NCBI Taxonomy" id="6130"/>
    <lineage>
        <taxon>Eukaryota</taxon>
        <taxon>Metazoa</taxon>
        <taxon>Cnidaria</taxon>
        <taxon>Anthozoa</taxon>
        <taxon>Hexacorallia</taxon>
        <taxon>Scleractinia</taxon>
        <taxon>Astrocoeniina</taxon>
        <taxon>Acroporidae</taxon>
        <taxon>Acropora</taxon>
    </lineage>
</organism>
<dbReference type="PANTHER" id="PTHR45829">
    <property type="entry name" value="MITOCHONDRIAL CARRIER PROTEIN RIM2"/>
    <property type="match status" value="1"/>
</dbReference>
<dbReference type="InterPro" id="IPR002067">
    <property type="entry name" value="MCP"/>
</dbReference>
<sequence>MPGGKSSYVHLVAGGVGGTVGATVTCPLEVVKTRLQSSVPTFRPIFCPTTTASGVWSIPVEISMERPAGIFSCLRHIVQTEGLTALFKGLGPTLVGVAPSRATYFSVYAKAKKVLNQSGLTEKDSKLVHVGSACIAGFVTSTLTSPLWVVKTRLQLDNRNVTKGQIMKLLNGIWKTDGLKGFYRGLTASYFGITETMIHFVLYEHLKGEVQRHHLKMRGTNETNVMDFIQYMMAAATSKCLAAVFAYPHEVIRTRLRQKEVDGKRKYHSFFQAFRKIFREEGRIGLYGGLGTHLLRQVPNTAIMFLTYEAVVHSFGSEDLS</sequence>
<evidence type="ECO:0000256" key="2">
    <source>
        <dbReference type="ARBA" id="ARBA00006375"/>
    </source>
</evidence>
<evidence type="ECO:0000256" key="7">
    <source>
        <dbReference type="ARBA" id="ARBA00022989"/>
    </source>
</evidence>
<dbReference type="InterPro" id="IPR018108">
    <property type="entry name" value="MCP_transmembrane"/>
</dbReference>
<keyword evidence="4 10" id="KW-0812">Transmembrane</keyword>
<evidence type="ECO:0000256" key="3">
    <source>
        <dbReference type="ARBA" id="ARBA00022448"/>
    </source>
</evidence>
<keyword evidence="7" id="KW-1133">Transmembrane helix</keyword>
<keyword evidence="9 10" id="KW-0472">Membrane</keyword>
<keyword evidence="13" id="KW-1185">Reference proteome</keyword>
<dbReference type="Pfam" id="PF00153">
    <property type="entry name" value="Mito_carr"/>
    <property type="match status" value="3"/>
</dbReference>
<name>A0AAD9Q7H2_ACRCE</name>
<evidence type="ECO:0000256" key="6">
    <source>
        <dbReference type="ARBA" id="ARBA00022792"/>
    </source>
</evidence>
<dbReference type="AlphaFoldDB" id="A0AAD9Q7H2"/>
<evidence type="ECO:0000313" key="12">
    <source>
        <dbReference type="EMBL" id="KAK2555999.1"/>
    </source>
</evidence>
<protein>
    <submittedName>
        <fullName evidence="12">Mitochondrial carrier protein Rim2</fullName>
    </submittedName>
</protein>
<dbReference type="PANTHER" id="PTHR45829:SF4">
    <property type="entry name" value="MITOCHONDRIAL CARRIER PROTEIN RIM2"/>
    <property type="match status" value="1"/>
</dbReference>
<keyword evidence="3 11" id="KW-0813">Transport</keyword>
<evidence type="ECO:0000256" key="5">
    <source>
        <dbReference type="ARBA" id="ARBA00022737"/>
    </source>
</evidence>